<keyword evidence="5" id="KW-1185">Reference proteome</keyword>
<dbReference type="NCBIfam" id="TIGR01777">
    <property type="entry name" value="yfcH"/>
    <property type="match status" value="1"/>
</dbReference>
<dbReference type="Pfam" id="PF01370">
    <property type="entry name" value="Epimerase"/>
    <property type="match status" value="1"/>
</dbReference>
<evidence type="ECO:0000313" key="5">
    <source>
        <dbReference type="Proteomes" id="UP000315750"/>
    </source>
</evidence>
<evidence type="ECO:0000259" key="3">
    <source>
        <dbReference type="Pfam" id="PF08338"/>
    </source>
</evidence>
<comment type="similarity">
    <text evidence="1">Belongs to the NAD(P)-dependent epimerase/dehydratase family. SDR39U1 subfamily.</text>
</comment>
<dbReference type="RefSeq" id="WP_145244906.1">
    <property type="nucleotide sequence ID" value="NZ_CP036278.1"/>
</dbReference>
<protein>
    <submittedName>
        <fullName evidence="4">Epimerase family protein</fullName>
    </submittedName>
</protein>
<evidence type="ECO:0000256" key="1">
    <source>
        <dbReference type="ARBA" id="ARBA00009353"/>
    </source>
</evidence>
<reference evidence="4 5" key="1">
    <citation type="submission" date="2019-02" db="EMBL/GenBank/DDBJ databases">
        <title>Deep-cultivation of Planctomycetes and their phenomic and genomic characterization uncovers novel biology.</title>
        <authorList>
            <person name="Wiegand S."/>
            <person name="Jogler M."/>
            <person name="Boedeker C."/>
            <person name="Pinto D."/>
            <person name="Vollmers J."/>
            <person name="Rivas-Marin E."/>
            <person name="Kohn T."/>
            <person name="Peeters S.H."/>
            <person name="Heuer A."/>
            <person name="Rast P."/>
            <person name="Oberbeckmann S."/>
            <person name="Bunk B."/>
            <person name="Jeske O."/>
            <person name="Meyerdierks A."/>
            <person name="Storesund J.E."/>
            <person name="Kallscheuer N."/>
            <person name="Luecker S."/>
            <person name="Lage O.M."/>
            <person name="Pohl T."/>
            <person name="Merkel B.J."/>
            <person name="Hornburger P."/>
            <person name="Mueller R.-W."/>
            <person name="Bruemmer F."/>
            <person name="Labrenz M."/>
            <person name="Spormann A.M."/>
            <person name="Op den Camp H."/>
            <person name="Overmann J."/>
            <person name="Amann R."/>
            <person name="Jetten M.S.M."/>
            <person name="Mascher T."/>
            <person name="Medema M.H."/>
            <person name="Devos D.P."/>
            <person name="Kaster A.-K."/>
            <person name="Ovreas L."/>
            <person name="Rohde M."/>
            <person name="Galperin M.Y."/>
            <person name="Jogler C."/>
        </authorList>
    </citation>
    <scope>NUCLEOTIDE SEQUENCE [LARGE SCALE GENOMIC DNA]</scope>
    <source>
        <strain evidence="4 5">Pan181</strain>
    </source>
</reference>
<evidence type="ECO:0000259" key="2">
    <source>
        <dbReference type="Pfam" id="PF01370"/>
    </source>
</evidence>
<dbReference type="InterPro" id="IPR010099">
    <property type="entry name" value="SDR39U1"/>
</dbReference>
<name>A0A518AGP4_9BACT</name>
<accession>A0A518AGP4</accession>
<dbReference type="KEGG" id="amuc:Pan181_00370"/>
<dbReference type="EMBL" id="CP036278">
    <property type="protein sequence ID" value="QDU53859.1"/>
    <property type="molecule type" value="Genomic_DNA"/>
</dbReference>
<dbReference type="OrthoDB" id="9801773at2"/>
<proteinExistence type="inferred from homology"/>
<feature type="domain" description="DUF1731" evidence="3">
    <location>
        <begin position="262"/>
        <end position="309"/>
    </location>
</feature>
<dbReference type="Proteomes" id="UP000315750">
    <property type="component" value="Chromosome"/>
</dbReference>
<dbReference type="Pfam" id="PF08338">
    <property type="entry name" value="DUF1731"/>
    <property type="match status" value="1"/>
</dbReference>
<dbReference type="PANTHER" id="PTHR11092:SF0">
    <property type="entry name" value="EPIMERASE FAMILY PROTEIN SDR39U1"/>
    <property type="match status" value="1"/>
</dbReference>
<sequence>MIDLTNHRIVLAGGSGFLGTSMAAAFVAARAEVTVLARSRPKVIDGWQVAEWDGRTLGDWQQTLAGATAVVNLAGRSVDCIKTPDHQDEILRSRVESTRVLGKALRVVESPPLVWVQMSTAHIYGDPPTAVCDETAAEGMGLAPTVARAWESTFAAAKLPDQRGVVLRTSFVVGRNRGAGNGALGKLSLAARMGLGGRVGRGTQGMSWIHEADLNRLFAQAIVDETMSGVYNATAPHPVSQVEFMRVLRKTMGVPIGLPAFEWMVRLGAPLVLRTDPELALYGRYVVPARLIAHGFEFEYPELAPALAEVYR</sequence>
<evidence type="ECO:0000313" key="4">
    <source>
        <dbReference type="EMBL" id="QDU53859.1"/>
    </source>
</evidence>
<organism evidence="4 5">
    <name type="scientific">Aeoliella mucimassa</name>
    <dbReference type="NCBI Taxonomy" id="2527972"/>
    <lineage>
        <taxon>Bacteria</taxon>
        <taxon>Pseudomonadati</taxon>
        <taxon>Planctomycetota</taxon>
        <taxon>Planctomycetia</taxon>
        <taxon>Pirellulales</taxon>
        <taxon>Lacipirellulaceae</taxon>
        <taxon>Aeoliella</taxon>
    </lineage>
</organism>
<dbReference type="SUPFAM" id="SSF51735">
    <property type="entry name" value="NAD(P)-binding Rossmann-fold domains"/>
    <property type="match status" value="1"/>
</dbReference>
<dbReference type="InterPro" id="IPR036291">
    <property type="entry name" value="NAD(P)-bd_dom_sf"/>
</dbReference>
<dbReference type="InterPro" id="IPR001509">
    <property type="entry name" value="Epimerase_deHydtase"/>
</dbReference>
<gene>
    <name evidence="4" type="ORF">Pan181_00370</name>
</gene>
<dbReference type="AlphaFoldDB" id="A0A518AGP4"/>
<feature type="domain" description="NAD-dependent epimerase/dehydratase" evidence="2">
    <location>
        <begin position="9"/>
        <end position="224"/>
    </location>
</feature>
<dbReference type="InterPro" id="IPR013549">
    <property type="entry name" value="DUF1731"/>
</dbReference>
<dbReference type="Gene3D" id="3.40.50.720">
    <property type="entry name" value="NAD(P)-binding Rossmann-like Domain"/>
    <property type="match status" value="1"/>
</dbReference>
<dbReference type="PANTHER" id="PTHR11092">
    <property type="entry name" value="SUGAR NUCLEOTIDE EPIMERASE RELATED"/>
    <property type="match status" value="1"/>
</dbReference>